<proteinExistence type="inferred from homology"/>
<accession>A0A1S2NAV1</accession>
<dbReference type="Pfam" id="PF01408">
    <property type="entry name" value="GFO_IDH_MocA"/>
    <property type="match status" value="1"/>
</dbReference>
<dbReference type="Proteomes" id="UP000180246">
    <property type="component" value="Unassembled WGS sequence"/>
</dbReference>
<dbReference type="Gene3D" id="3.40.50.720">
    <property type="entry name" value="NAD(P)-binding Rossmann-like Domain"/>
    <property type="match status" value="1"/>
</dbReference>
<feature type="domain" description="Gfo/Idh/MocA-like oxidoreductase N-terminal" evidence="3">
    <location>
        <begin position="5"/>
        <end position="121"/>
    </location>
</feature>
<keyword evidence="2" id="KW-0560">Oxidoreductase</keyword>
<reference evidence="5 6" key="1">
    <citation type="submission" date="2014-10" db="EMBL/GenBank/DDBJ databases">
        <authorList>
            <person name="Seo M.-J."/>
            <person name="Seok Y.J."/>
            <person name="Cha I.-T."/>
        </authorList>
    </citation>
    <scope>NUCLEOTIDE SEQUENCE [LARGE SCALE GENOMIC DNA]</scope>
    <source>
        <strain evidence="5 6">NEU</strain>
    </source>
</reference>
<dbReference type="InterPro" id="IPR036291">
    <property type="entry name" value="NAD(P)-bd_dom_sf"/>
</dbReference>
<evidence type="ECO:0000259" key="4">
    <source>
        <dbReference type="Pfam" id="PF22725"/>
    </source>
</evidence>
<dbReference type="InterPro" id="IPR050984">
    <property type="entry name" value="Gfo/Idh/MocA_domain"/>
</dbReference>
<evidence type="ECO:0000313" key="5">
    <source>
        <dbReference type="EMBL" id="OIJ42175.1"/>
    </source>
</evidence>
<dbReference type="RefSeq" id="WP_071361086.1">
    <property type="nucleotide sequence ID" value="NZ_JRYB01000001.1"/>
</dbReference>
<dbReference type="Pfam" id="PF22725">
    <property type="entry name" value="GFO_IDH_MocA_C3"/>
    <property type="match status" value="1"/>
</dbReference>
<dbReference type="InterPro" id="IPR055170">
    <property type="entry name" value="GFO_IDH_MocA-like_dom"/>
</dbReference>
<organism evidence="5 6">
    <name type="scientific">Massilia timonae</name>
    <dbReference type="NCBI Taxonomy" id="47229"/>
    <lineage>
        <taxon>Bacteria</taxon>
        <taxon>Pseudomonadati</taxon>
        <taxon>Pseudomonadota</taxon>
        <taxon>Betaproteobacteria</taxon>
        <taxon>Burkholderiales</taxon>
        <taxon>Oxalobacteraceae</taxon>
        <taxon>Telluria group</taxon>
        <taxon>Massilia</taxon>
    </lineage>
</organism>
<dbReference type="GO" id="GO:0000166">
    <property type="term" value="F:nucleotide binding"/>
    <property type="evidence" value="ECO:0007669"/>
    <property type="project" value="InterPro"/>
</dbReference>
<dbReference type="GO" id="GO:0016491">
    <property type="term" value="F:oxidoreductase activity"/>
    <property type="evidence" value="ECO:0007669"/>
    <property type="project" value="UniProtKB-KW"/>
</dbReference>
<dbReference type="InterPro" id="IPR000683">
    <property type="entry name" value="Gfo/Idh/MocA-like_OxRdtase_N"/>
</dbReference>
<evidence type="ECO:0000259" key="3">
    <source>
        <dbReference type="Pfam" id="PF01408"/>
    </source>
</evidence>
<evidence type="ECO:0000313" key="6">
    <source>
        <dbReference type="Proteomes" id="UP000180246"/>
    </source>
</evidence>
<protein>
    <recommendedName>
        <fullName evidence="7">Oxidoreductase, NAD-binding Rossmann fold family protein</fullName>
    </recommendedName>
</protein>
<evidence type="ECO:0000256" key="2">
    <source>
        <dbReference type="ARBA" id="ARBA00023002"/>
    </source>
</evidence>
<evidence type="ECO:0008006" key="7">
    <source>
        <dbReference type="Google" id="ProtNLM"/>
    </source>
</evidence>
<name>A0A1S2NAV1_9BURK</name>
<dbReference type="SUPFAM" id="SSF51735">
    <property type="entry name" value="NAD(P)-binding Rossmann-fold domains"/>
    <property type="match status" value="1"/>
</dbReference>
<evidence type="ECO:0000256" key="1">
    <source>
        <dbReference type="ARBA" id="ARBA00010928"/>
    </source>
</evidence>
<dbReference type="SUPFAM" id="SSF55347">
    <property type="entry name" value="Glyceraldehyde-3-phosphate dehydrogenase-like, C-terminal domain"/>
    <property type="match status" value="1"/>
</dbReference>
<dbReference type="EMBL" id="JRYB01000001">
    <property type="protein sequence ID" value="OIJ42175.1"/>
    <property type="molecule type" value="Genomic_DNA"/>
</dbReference>
<dbReference type="PANTHER" id="PTHR22604">
    <property type="entry name" value="OXIDOREDUCTASES"/>
    <property type="match status" value="1"/>
</dbReference>
<comment type="similarity">
    <text evidence="1">Belongs to the Gfo/Idh/MocA family.</text>
</comment>
<dbReference type="Gene3D" id="3.30.360.10">
    <property type="entry name" value="Dihydrodipicolinate Reductase, domain 2"/>
    <property type="match status" value="1"/>
</dbReference>
<dbReference type="PANTHER" id="PTHR22604:SF105">
    <property type="entry name" value="TRANS-1,2-DIHYDROBENZENE-1,2-DIOL DEHYDROGENASE"/>
    <property type="match status" value="1"/>
</dbReference>
<sequence length="327" mass="35062">MTRIVRWGILGTGRIARDFAQGLRATPDAVLAGVGSRSSEGAQGFAARFDVPRAFASYEALVDCPDVDIVYIATPHPMHAANALLALRAGKAVLCEKPFAMNRREAGEIVALARAKNLFLMEAMWTRFMPALAEVRRVIASGEIGTVTQLHADFGFSATLDASHRVNDPALGGGALLDLGIYPLSIACALLGRVETVQAQAIMGETGVDLTTAFTMRHAGGTLSVCSCSLRAHAPGELVVSGTRGSVRMHRMFHMAERVTVALQDGSTRTVDTPWLGNGYTHEAIEAGRCLREGLLEHPAMTHDDTLAIMGLLDTIRRQIGLRYPSD</sequence>
<dbReference type="AlphaFoldDB" id="A0A1S2NAV1"/>
<gene>
    <name evidence="5" type="ORF">LO55_1632</name>
</gene>
<comment type="caution">
    <text evidence="5">The sequence shown here is derived from an EMBL/GenBank/DDBJ whole genome shotgun (WGS) entry which is preliminary data.</text>
</comment>
<feature type="domain" description="GFO/IDH/MocA-like oxidoreductase" evidence="4">
    <location>
        <begin position="133"/>
        <end position="248"/>
    </location>
</feature>